<reference evidence="2 3" key="1">
    <citation type="journal article" date="2015" name="Mol. Plant Microbe Interact.">
        <title>Genome, transcriptome, and functional analyses of Penicillium expansum provide new insights into secondary metabolism and pathogenicity.</title>
        <authorList>
            <person name="Ballester A.R."/>
            <person name="Marcet-Houben M."/>
            <person name="Levin E."/>
            <person name="Sela N."/>
            <person name="Selma-Lazaro C."/>
            <person name="Carmona L."/>
            <person name="Wisniewski M."/>
            <person name="Droby S."/>
            <person name="Gonzalez-Candelas L."/>
            <person name="Gabaldon T."/>
        </authorList>
    </citation>
    <scope>NUCLEOTIDE SEQUENCE [LARGE SCALE GENOMIC DNA]</scope>
    <source>
        <strain evidence="2 3">PHI-1</strain>
    </source>
</reference>
<feature type="region of interest" description="Disordered" evidence="1">
    <location>
        <begin position="190"/>
        <end position="212"/>
    </location>
</feature>
<dbReference type="OrthoDB" id="4354973at2759"/>
<name>A0A0A2LFK9_PENIT</name>
<gene>
    <name evidence="2" type="ORF">PITC_025040</name>
</gene>
<dbReference type="OMA" id="QGKCFEK"/>
<evidence type="ECO:0000256" key="1">
    <source>
        <dbReference type="SAM" id="MobiDB-lite"/>
    </source>
</evidence>
<feature type="compositionally biased region" description="Low complexity" evidence="1">
    <location>
        <begin position="203"/>
        <end position="212"/>
    </location>
</feature>
<sequence>MQADVQRTALKNFETTRDEFVEELEGFSGGDAGGRGVVGVEVFLSRLLNTLSMWTLVRKDTDKQGKCFEKRCEILMVLTDEISASTNFFKVSVAPTISEPVLMKMFDMLAMQVGSLTLRGCSDEDYEAVQNARMVEQEQYRWEHKPQEDDDDRRDILRNLWSRFYYKDQDCDCQLCTFSYLPTCSPTPSPPLSPMFLDDSESDWTSSSSEEE</sequence>
<dbReference type="AlphaFoldDB" id="A0A0A2LFK9"/>
<comment type="caution">
    <text evidence="2">The sequence shown here is derived from an EMBL/GenBank/DDBJ whole genome shotgun (WGS) entry which is preliminary data.</text>
</comment>
<accession>A0A0A2LFK9</accession>
<evidence type="ECO:0000313" key="2">
    <source>
        <dbReference type="EMBL" id="KGO77976.1"/>
    </source>
</evidence>
<dbReference type="HOGENOM" id="CLU_1289338_0_0_1"/>
<dbReference type="PhylomeDB" id="A0A0A2LFK9"/>
<keyword evidence="3" id="KW-1185">Reference proteome</keyword>
<dbReference type="Proteomes" id="UP000030104">
    <property type="component" value="Unassembled WGS sequence"/>
</dbReference>
<evidence type="ECO:0000313" key="3">
    <source>
        <dbReference type="Proteomes" id="UP000030104"/>
    </source>
</evidence>
<protein>
    <submittedName>
        <fullName evidence="2">Uncharacterized protein</fullName>
    </submittedName>
</protein>
<proteinExistence type="predicted"/>
<organism evidence="2 3">
    <name type="scientific">Penicillium italicum</name>
    <name type="common">Blue mold</name>
    <dbReference type="NCBI Taxonomy" id="40296"/>
    <lineage>
        <taxon>Eukaryota</taxon>
        <taxon>Fungi</taxon>
        <taxon>Dikarya</taxon>
        <taxon>Ascomycota</taxon>
        <taxon>Pezizomycotina</taxon>
        <taxon>Eurotiomycetes</taxon>
        <taxon>Eurotiomycetidae</taxon>
        <taxon>Eurotiales</taxon>
        <taxon>Aspergillaceae</taxon>
        <taxon>Penicillium</taxon>
    </lineage>
</organism>
<dbReference type="EMBL" id="JQGA01000072">
    <property type="protein sequence ID" value="KGO77976.1"/>
    <property type="molecule type" value="Genomic_DNA"/>
</dbReference>